<protein>
    <submittedName>
        <fullName evidence="1">Uncharacterized protein</fullName>
    </submittedName>
</protein>
<name>A0A7G5H2K6_9BACT</name>
<reference evidence="1 2" key="1">
    <citation type="submission" date="2020-07" db="EMBL/GenBank/DDBJ databases">
        <title>Spirosoma foliorum sp. nov., isolated from the leaves on the Nejang mountain Korea, Republic of.</title>
        <authorList>
            <person name="Ho H."/>
            <person name="Lee Y.-J."/>
            <person name="Nurcahyanto D.-A."/>
            <person name="Kim S.-G."/>
        </authorList>
    </citation>
    <scope>NUCLEOTIDE SEQUENCE [LARGE SCALE GENOMIC DNA]</scope>
    <source>
        <strain evidence="1 2">PL0136</strain>
    </source>
</reference>
<dbReference type="EMBL" id="CP059732">
    <property type="protein sequence ID" value="QMW05348.1"/>
    <property type="molecule type" value="Genomic_DNA"/>
</dbReference>
<evidence type="ECO:0000313" key="1">
    <source>
        <dbReference type="EMBL" id="QMW05348.1"/>
    </source>
</evidence>
<dbReference type="KEGG" id="sfol:H3H32_10885"/>
<sequence length="727" mass="80811">MATLNIFTKFRYQAYHNDTVVESGTMYYVPPGTELIDCDGIVALFTGLTVAQAKSLLAQCSKTAPTIPTSYTVIVRDCANNDQIEVIWDNSGDPYAVTTGDGFDNSYTFTRAAATDYKGTPILLTPAPILNAVTQSKPRLTGNWYSFVPQSAQNAVIFKRIPPFTPHSSKILIFPGGLYTTDADNGFVGHGWTHGSESMKFPLDTYPTNIKRAIESANYQAAYQAANDSSATSAQKAKLLAWAGPLPAFEGNHLFIDDEASCQLYGKYWWQSFKQTDQKGAGVEYFSVNHEVYIGRTDNPTLEWYRQVGWLTKAIINWAALEGVTLKSGMTDWGNLSQRAPYFFDDIDNESGPTHLTGYPKYMGLGWVEEPYRGATQAAPIAGNTDCGALVLAGKAFVGVGRYLQHTSDGQSLFEKNSDGTLKVVSGNPVWRTDKRSATVTGQDTVIYKDDNFLAMIKRYGIEASHYANYFLRAGSVHLAASNVRGTGYENIRFSSQFRLDTEVQSGLTPEEIGLTGEEFSMLNSRPLYPNWVEDYAMSMYYNSDYIRGWMESQPQSAIGSNAQKARASAEIYAKGFHRAANFDWLIDTTYKPIEPKLWLKKQGIVSTPDDDEHFARKPIIRGAIATASGRRVLVIKQGVWPCQDEDRTTTVTIWVNKSGTLSPGYQFKLVGRQPFAEQWQLPVDFPDFDATDVRIQFHSLLDELITWTGDYRDAKITSHPTPPALA</sequence>
<dbReference type="AlphaFoldDB" id="A0A7G5H2K6"/>
<dbReference type="RefSeq" id="WP_182462694.1">
    <property type="nucleotide sequence ID" value="NZ_CP059732.1"/>
</dbReference>
<proteinExistence type="predicted"/>
<keyword evidence="2" id="KW-1185">Reference proteome</keyword>
<gene>
    <name evidence="1" type="ORF">H3H32_10885</name>
</gene>
<organism evidence="1 2">
    <name type="scientific">Spirosoma foliorum</name>
    <dbReference type="NCBI Taxonomy" id="2710596"/>
    <lineage>
        <taxon>Bacteria</taxon>
        <taxon>Pseudomonadati</taxon>
        <taxon>Bacteroidota</taxon>
        <taxon>Cytophagia</taxon>
        <taxon>Cytophagales</taxon>
        <taxon>Cytophagaceae</taxon>
        <taxon>Spirosoma</taxon>
    </lineage>
</organism>
<accession>A0A7G5H2K6</accession>
<evidence type="ECO:0000313" key="2">
    <source>
        <dbReference type="Proteomes" id="UP000515369"/>
    </source>
</evidence>
<dbReference type="Proteomes" id="UP000515369">
    <property type="component" value="Chromosome"/>
</dbReference>